<accession>A0A844E347</accession>
<feature type="region of interest" description="Disordered" evidence="2">
    <location>
        <begin position="410"/>
        <end position="431"/>
    </location>
</feature>
<evidence type="ECO:0000256" key="1">
    <source>
        <dbReference type="ARBA" id="ARBA00006611"/>
    </source>
</evidence>
<proteinExistence type="inferred from homology"/>
<evidence type="ECO:0000313" key="4">
    <source>
        <dbReference type="EMBL" id="MSD16080.1"/>
    </source>
</evidence>
<comment type="caution">
    <text evidence="4">The sequence shown here is derived from an EMBL/GenBank/DDBJ whole genome shotgun (WGS) entry which is preliminary data.</text>
</comment>
<dbReference type="SUPFAM" id="SSF52540">
    <property type="entry name" value="P-loop containing nucleoside triphosphate hydrolases"/>
    <property type="match status" value="1"/>
</dbReference>
<sequence>MQEKEAVWQEIRNRVFQNMDLSEEISDKELKRMIAEEVRQFGKVHLLSLQARETCEEQIFNSFRKLDILQELLDDPEVTEIMVNGAAHIFYEKHGVLYPWEKGQLSEERLRDMIQQMVGAADRIVNEAQPIVDTRLPDGSRVNIVLQPVSLDGSCISIRKFCGIPMNLAYLVQSEAISEEAAELLKLLVKAGYNIFISGGTGSGKTTFLNALSEYIPEGERVITIEDSAELQLNNIKNLVRLETRPANGQGAQEISIRDLIRTALRMRPDRIIVGEVRGAEALDMLQAMNTGHDGSLSTGHANSSRDMLLRLETMALMGSMQLPIAAIRRQIASAIDILVHLGRVRDGTRKVLEISEILGMDQEEIAMKPLFVFSETEGKGAGVHGIWKKEGDLQFRKKLEEKGLVSESIETKDGQAVQDGTMETGDERKT</sequence>
<dbReference type="Proteomes" id="UP000431304">
    <property type="component" value="Unassembled WGS sequence"/>
</dbReference>
<gene>
    <name evidence="4" type="ORF">GKE72_08325</name>
</gene>
<dbReference type="AlphaFoldDB" id="A0A844E347"/>
<evidence type="ECO:0000313" key="5">
    <source>
        <dbReference type="Proteomes" id="UP000431304"/>
    </source>
</evidence>
<dbReference type="InterPro" id="IPR027417">
    <property type="entry name" value="P-loop_NTPase"/>
</dbReference>
<evidence type="ECO:0000259" key="3">
    <source>
        <dbReference type="SMART" id="SM00382"/>
    </source>
</evidence>
<dbReference type="Pfam" id="PF00437">
    <property type="entry name" value="T2SSE"/>
    <property type="match status" value="1"/>
</dbReference>
<protein>
    <submittedName>
        <fullName evidence="4">CpaF family protein</fullName>
    </submittedName>
</protein>
<feature type="domain" description="AAA+ ATPase" evidence="3">
    <location>
        <begin position="191"/>
        <end position="346"/>
    </location>
</feature>
<organism evidence="4 5">
    <name type="scientific">Eubacterium ramulus</name>
    <dbReference type="NCBI Taxonomy" id="39490"/>
    <lineage>
        <taxon>Bacteria</taxon>
        <taxon>Bacillati</taxon>
        <taxon>Bacillota</taxon>
        <taxon>Clostridia</taxon>
        <taxon>Eubacteriales</taxon>
        <taxon>Eubacteriaceae</taxon>
        <taxon>Eubacterium</taxon>
    </lineage>
</organism>
<name>A0A844E347_EUBRA</name>
<dbReference type="EMBL" id="WKRA01000011">
    <property type="protein sequence ID" value="MSD16080.1"/>
    <property type="molecule type" value="Genomic_DNA"/>
</dbReference>
<dbReference type="InterPro" id="IPR050921">
    <property type="entry name" value="T4SS_GSP_E_ATPase"/>
</dbReference>
<dbReference type="GO" id="GO:0016887">
    <property type="term" value="F:ATP hydrolysis activity"/>
    <property type="evidence" value="ECO:0007669"/>
    <property type="project" value="InterPro"/>
</dbReference>
<reference evidence="4 5" key="1">
    <citation type="journal article" date="2019" name="Nat. Med.">
        <title>A library of human gut bacterial isolates paired with longitudinal multiomics data enables mechanistic microbiome research.</title>
        <authorList>
            <person name="Poyet M."/>
            <person name="Groussin M."/>
            <person name="Gibbons S.M."/>
            <person name="Avila-Pacheco J."/>
            <person name="Jiang X."/>
            <person name="Kearney S.M."/>
            <person name="Perrotta A.R."/>
            <person name="Berdy B."/>
            <person name="Zhao S."/>
            <person name="Lieberman T.D."/>
            <person name="Swanson P.K."/>
            <person name="Smith M."/>
            <person name="Roesemann S."/>
            <person name="Alexander J.E."/>
            <person name="Rich S.A."/>
            <person name="Livny J."/>
            <person name="Vlamakis H."/>
            <person name="Clish C."/>
            <person name="Bullock K."/>
            <person name="Deik A."/>
            <person name="Scott J."/>
            <person name="Pierce K.A."/>
            <person name="Xavier R.J."/>
            <person name="Alm E.J."/>
        </authorList>
    </citation>
    <scope>NUCLEOTIDE SEQUENCE [LARGE SCALE GENOMIC DNA]</scope>
    <source>
        <strain evidence="4 5">BIOML-A3</strain>
    </source>
</reference>
<dbReference type="PANTHER" id="PTHR30486:SF15">
    <property type="entry name" value="TYPE II_IV SECRETION SYSTEM ATPASE"/>
    <property type="match status" value="1"/>
</dbReference>
<dbReference type="Gene3D" id="3.30.450.380">
    <property type="match status" value="1"/>
</dbReference>
<dbReference type="InterPro" id="IPR001482">
    <property type="entry name" value="T2SS/T4SS_dom"/>
</dbReference>
<dbReference type="RefSeq" id="WP_154314608.1">
    <property type="nucleotide sequence ID" value="NZ_WKRA01000011.1"/>
</dbReference>
<dbReference type="CDD" id="cd01130">
    <property type="entry name" value="VirB11-like_ATPase"/>
    <property type="match status" value="1"/>
</dbReference>
<evidence type="ECO:0000256" key="2">
    <source>
        <dbReference type="SAM" id="MobiDB-lite"/>
    </source>
</evidence>
<comment type="similarity">
    <text evidence="1">Belongs to the GSP E family.</text>
</comment>
<dbReference type="Gene3D" id="3.40.50.300">
    <property type="entry name" value="P-loop containing nucleotide triphosphate hydrolases"/>
    <property type="match status" value="1"/>
</dbReference>
<dbReference type="PANTHER" id="PTHR30486">
    <property type="entry name" value="TWITCHING MOTILITY PROTEIN PILT"/>
    <property type="match status" value="1"/>
</dbReference>
<dbReference type="SMART" id="SM00382">
    <property type="entry name" value="AAA"/>
    <property type="match status" value="1"/>
</dbReference>
<dbReference type="InterPro" id="IPR003593">
    <property type="entry name" value="AAA+_ATPase"/>
</dbReference>